<reference evidence="4" key="1">
    <citation type="submission" date="2018-09" db="EMBL/GenBank/DDBJ databases">
        <title>Chryseolinea sp. KIS68-18 isolated from soil.</title>
        <authorList>
            <person name="Weon H.-Y."/>
            <person name="Kwon S.-W."/>
            <person name="Lee S.A."/>
        </authorList>
    </citation>
    <scope>NUCLEOTIDE SEQUENCE [LARGE SCALE GENOMIC DNA]</scope>
    <source>
        <strain evidence="4">KIS68-18</strain>
    </source>
</reference>
<keyword evidence="1" id="KW-0479">Metal-binding</keyword>
<proteinExistence type="predicted"/>
<dbReference type="InterPro" id="IPR051804">
    <property type="entry name" value="Carb_Metab_Reg_Kinase/Isom"/>
</dbReference>
<evidence type="ECO:0000256" key="1">
    <source>
        <dbReference type="ARBA" id="ARBA00022723"/>
    </source>
</evidence>
<dbReference type="Proteomes" id="UP000266183">
    <property type="component" value="Chromosome"/>
</dbReference>
<dbReference type="EMBL" id="CP032382">
    <property type="protein sequence ID" value="AYB34858.1"/>
    <property type="molecule type" value="Genomic_DNA"/>
</dbReference>
<dbReference type="AlphaFoldDB" id="A0A385T186"/>
<dbReference type="KEGG" id="chk:D4L85_31650"/>
<dbReference type="PANTHER" id="PTHR42742">
    <property type="entry name" value="TRANSCRIPTIONAL REPRESSOR MPRA"/>
    <property type="match status" value="1"/>
</dbReference>
<dbReference type="OrthoDB" id="9808275at2"/>
<accession>A0A385T186</accession>
<evidence type="ECO:0008006" key="5">
    <source>
        <dbReference type="Google" id="ProtNLM"/>
    </source>
</evidence>
<dbReference type="Gene3D" id="2.60.120.10">
    <property type="entry name" value="Jelly Rolls"/>
    <property type="match status" value="2"/>
</dbReference>
<dbReference type="InterPro" id="IPR011051">
    <property type="entry name" value="RmlC_Cupin_sf"/>
</dbReference>
<name>A0A385T186_9BACT</name>
<organism evidence="3 4">
    <name type="scientific">Chryseolinea soli</name>
    <dbReference type="NCBI Taxonomy" id="2321403"/>
    <lineage>
        <taxon>Bacteria</taxon>
        <taxon>Pseudomonadati</taxon>
        <taxon>Bacteroidota</taxon>
        <taxon>Cytophagia</taxon>
        <taxon>Cytophagales</taxon>
        <taxon>Fulvivirgaceae</taxon>
        <taxon>Chryseolinea</taxon>
    </lineage>
</organism>
<evidence type="ECO:0000313" key="3">
    <source>
        <dbReference type="EMBL" id="AYB34858.1"/>
    </source>
</evidence>
<dbReference type="SUPFAM" id="SSF51182">
    <property type="entry name" value="RmlC-like cupins"/>
    <property type="match status" value="1"/>
</dbReference>
<dbReference type="RefSeq" id="WP_119758111.1">
    <property type="nucleotide sequence ID" value="NZ_CP032382.1"/>
</dbReference>
<dbReference type="CDD" id="cd07010">
    <property type="entry name" value="cupin_PMI_type_I_N_bac"/>
    <property type="match status" value="1"/>
</dbReference>
<dbReference type="PANTHER" id="PTHR42742:SF3">
    <property type="entry name" value="FRUCTOKINASE"/>
    <property type="match status" value="1"/>
</dbReference>
<gene>
    <name evidence="3" type="ORF">D4L85_31650</name>
</gene>
<sequence>MNIRKTSQYELPITKNESAEGYDIYPTHAITANSIHIGYTSLVTPLIRYKAIRIDGFTGIVFDDIRSRMTKAFEAFNLVPHWVDVTEALKSPQEIEKMIEPFMGGDDPVFGKIATIELRDFFNVEALKDLATRSQGALTIFYGVGASLIEVNSPLVFFDIPKNEIQFRSRAGVVRNLGATASQDPKVMYKRFYFVDWIVINRNLKSIINAIDFFVDGQRSDEITWTSGKIWRESLKNITRSCIRARPWFEPGAWGGSWIKRNIQGLNKDVINYAWSFELITPENGILLESSGVLLETSFDSLMFVAGKEVLGTDASIFGDLFPIRFDFLDTFDGGNLSVQCHPRKKYIREHFGEAITQEETYYILDRQKESKVYLGFNEGVTPDQFGAALKRSFEMKETFDVDRYIQSFVTQKHDLFLIPPGTIHASGKDTLVLEISSTPYIYTFKLYDWLRLDLDGKPRPMNIDRGLENLAFDRSGAAVDRDLISKPKLLETTEAYDLYQLPTHPEHLYEIHRYKIKTKANIRTHDKAHVLSLVEGSSIEIMVGKKKFEYQYAETVLIPAAVQTYTVTNLGSSPVMMILASIK</sequence>
<dbReference type="GO" id="GO:0046872">
    <property type="term" value="F:metal ion binding"/>
    <property type="evidence" value="ECO:0007669"/>
    <property type="project" value="UniProtKB-KW"/>
</dbReference>
<protein>
    <recommendedName>
        <fullName evidence="5">Mannose-6-phosphate isomerase</fullName>
    </recommendedName>
</protein>
<keyword evidence="4" id="KW-1185">Reference proteome</keyword>
<evidence type="ECO:0000256" key="2">
    <source>
        <dbReference type="ARBA" id="ARBA00022833"/>
    </source>
</evidence>
<keyword evidence="2" id="KW-0862">Zinc</keyword>
<evidence type="ECO:0000313" key="4">
    <source>
        <dbReference type="Proteomes" id="UP000266183"/>
    </source>
</evidence>
<dbReference type="InterPro" id="IPR014710">
    <property type="entry name" value="RmlC-like_jellyroll"/>
</dbReference>